<feature type="domain" description="CAAX prenyl protease 2/Lysostaphin resistance protein A-like" evidence="2">
    <location>
        <begin position="109"/>
        <end position="209"/>
    </location>
</feature>
<dbReference type="RefSeq" id="WP_166843940.1">
    <property type="nucleotide sequence ID" value="NZ_JAAONY010000003.1"/>
</dbReference>
<dbReference type="EMBL" id="JACHHT010000003">
    <property type="protein sequence ID" value="MBB6523045.1"/>
    <property type="molecule type" value="Genomic_DNA"/>
</dbReference>
<keyword evidence="1" id="KW-0812">Transmembrane</keyword>
<reference evidence="3 4" key="1">
    <citation type="submission" date="2020-08" db="EMBL/GenBank/DDBJ databases">
        <title>Genomic Encyclopedia of Type Strains, Phase IV (KMG-IV): sequencing the most valuable type-strain genomes for metagenomic binning, comparative biology and taxonomic classification.</title>
        <authorList>
            <person name="Goeker M."/>
        </authorList>
    </citation>
    <scope>NUCLEOTIDE SEQUENCE [LARGE SCALE GENOMIC DNA]</scope>
    <source>
        <strain evidence="3 4">DSM 22368</strain>
    </source>
</reference>
<comment type="caution">
    <text evidence="3">The sequence shown here is derived from an EMBL/GenBank/DDBJ whole genome shotgun (WGS) entry which is preliminary data.</text>
</comment>
<gene>
    <name evidence="3" type="ORF">HNR48_003347</name>
</gene>
<dbReference type="GO" id="GO:0080120">
    <property type="term" value="P:CAAX-box protein maturation"/>
    <property type="evidence" value="ECO:0007669"/>
    <property type="project" value="UniProtKB-ARBA"/>
</dbReference>
<feature type="transmembrane region" description="Helical" evidence="1">
    <location>
        <begin position="79"/>
        <end position="98"/>
    </location>
</feature>
<keyword evidence="1" id="KW-1133">Transmembrane helix</keyword>
<feature type="transmembrane region" description="Helical" evidence="1">
    <location>
        <begin position="38"/>
        <end position="59"/>
    </location>
</feature>
<evidence type="ECO:0000259" key="2">
    <source>
        <dbReference type="Pfam" id="PF02517"/>
    </source>
</evidence>
<dbReference type="Proteomes" id="UP000528457">
    <property type="component" value="Unassembled WGS sequence"/>
</dbReference>
<evidence type="ECO:0000313" key="4">
    <source>
        <dbReference type="Proteomes" id="UP000528457"/>
    </source>
</evidence>
<feature type="transmembrane region" description="Helical" evidence="1">
    <location>
        <begin position="146"/>
        <end position="163"/>
    </location>
</feature>
<proteinExistence type="predicted"/>
<feature type="transmembrane region" description="Helical" evidence="1">
    <location>
        <begin position="175"/>
        <end position="192"/>
    </location>
</feature>
<feature type="transmembrane region" description="Helical" evidence="1">
    <location>
        <begin position="199"/>
        <end position="220"/>
    </location>
</feature>
<accession>A0A7X0JWZ6</accession>
<dbReference type="AlphaFoldDB" id="A0A7X0JWZ6"/>
<dbReference type="Pfam" id="PF02517">
    <property type="entry name" value="Rce1-like"/>
    <property type="match status" value="1"/>
</dbReference>
<feature type="transmembrane region" description="Helical" evidence="1">
    <location>
        <begin position="104"/>
        <end position="125"/>
    </location>
</feature>
<dbReference type="GO" id="GO:0004175">
    <property type="term" value="F:endopeptidase activity"/>
    <property type="evidence" value="ECO:0007669"/>
    <property type="project" value="UniProtKB-ARBA"/>
</dbReference>
<sequence>MQSKFWSSIAVFAVTFISVLLLREYTYHQLWVQGITDYQIHTAVGIFANVLIVVISYLLIKNNELFTISGLKNTKTEKWYLLLFPLIYLVSLNLLIADDPSTDMLFVNITLFVVYCLSIGFAEELSIRGFLQSHFIKHFGKSKKGILLSVLAASLFFGVIHLIKFDSGLYGEFAQLFYATFIGLMFGILLVVTKRIYPLIIVHALIDFFADFGEVGLPVLQKAADPSSLENAILIVLLTSPCLIYALVLMARYKYVEVK</sequence>
<feature type="transmembrane region" description="Helical" evidence="1">
    <location>
        <begin position="232"/>
        <end position="251"/>
    </location>
</feature>
<evidence type="ECO:0000256" key="1">
    <source>
        <dbReference type="SAM" id="Phobius"/>
    </source>
</evidence>
<keyword evidence="4" id="KW-1185">Reference proteome</keyword>
<dbReference type="InterPro" id="IPR003675">
    <property type="entry name" value="Rce1/LyrA-like_dom"/>
</dbReference>
<name>A0A7X0JWZ6_9GAMM</name>
<organism evidence="3 4">
    <name type="scientific">Pseudoteredinibacter isoporae</name>
    <dbReference type="NCBI Taxonomy" id="570281"/>
    <lineage>
        <taxon>Bacteria</taxon>
        <taxon>Pseudomonadati</taxon>
        <taxon>Pseudomonadota</taxon>
        <taxon>Gammaproteobacteria</taxon>
        <taxon>Cellvibrionales</taxon>
        <taxon>Cellvibrionaceae</taxon>
        <taxon>Pseudoteredinibacter</taxon>
    </lineage>
</organism>
<protein>
    <recommendedName>
        <fullName evidence="2">CAAX prenyl protease 2/Lysostaphin resistance protein A-like domain-containing protein</fullName>
    </recommendedName>
</protein>
<dbReference type="InParanoid" id="A0A7X0JWZ6"/>
<evidence type="ECO:0000313" key="3">
    <source>
        <dbReference type="EMBL" id="MBB6523045.1"/>
    </source>
</evidence>
<keyword evidence="1" id="KW-0472">Membrane</keyword>